<keyword evidence="1" id="KW-0812">Transmembrane</keyword>
<gene>
    <name evidence="2" type="ORF">A3F15_00605</name>
</gene>
<evidence type="ECO:0000313" key="2">
    <source>
        <dbReference type="EMBL" id="OHA71017.1"/>
    </source>
</evidence>
<name>A0A1G2RE35_9BACT</name>
<proteinExistence type="predicted"/>
<sequence>MNFTDLIYLKIIPSGLLLALKIISAIVSLLMIAGITFFLKKTSWLTMRYTQDLKDFLSFKPIDVKKFEKILTKIQNRLQSQSMDEHKLALIESDNLLGEILGKMGYKGRDISEQLEKISEDILPNVWKVREARKIISNIISDPDYLISADKAKGIMKVYEVAFQELGVI</sequence>
<dbReference type="STRING" id="1802457.A3F15_00605"/>
<accession>A0A1G2RE35</accession>
<keyword evidence="1" id="KW-0472">Membrane</keyword>
<evidence type="ECO:0000313" key="3">
    <source>
        <dbReference type="Proteomes" id="UP000177078"/>
    </source>
</evidence>
<keyword evidence="1" id="KW-1133">Transmembrane helix</keyword>
<organism evidence="2 3">
    <name type="scientific">Candidatus Wildermuthbacteria bacterium RIFCSPHIGHO2_12_FULL_40_12</name>
    <dbReference type="NCBI Taxonomy" id="1802457"/>
    <lineage>
        <taxon>Bacteria</taxon>
        <taxon>Candidatus Wildermuthiibacteriota</taxon>
    </lineage>
</organism>
<feature type="transmembrane region" description="Helical" evidence="1">
    <location>
        <begin position="16"/>
        <end position="39"/>
    </location>
</feature>
<dbReference type="AlphaFoldDB" id="A0A1G2RE35"/>
<dbReference type="EMBL" id="MHUC01000013">
    <property type="protein sequence ID" value="OHA71017.1"/>
    <property type="molecule type" value="Genomic_DNA"/>
</dbReference>
<reference evidence="2 3" key="1">
    <citation type="journal article" date="2016" name="Nat. Commun.">
        <title>Thousands of microbial genomes shed light on interconnected biogeochemical processes in an aquifer system.</title>
        <authorList>
            <person name="Anantharaman K."/>
            <person name="Brown C.T."/>
            <person name="Hug L.A."/>
            <person name="Sharon I."/>
            <person name="Castelle C.J."/>
            <person name="Probst A.J."/>
            <person name="Thomas B.C."/>
            <person name="Singh A."/>
            <person name="Wilkins M.J."/>
            <person name="Karaoz U."/>
            <person name="Brodie E.L."/>
            <person name="Williams K.H."/>
            <person name="Hubbard S.S."/>
            <person name="Banfield J.F."/>
        </authorList>
    </citation>
    <scope>NUCLEOTIDE SEQUENCE [LARGE SCALE GENOMIC DNA]</scope>
</reference>
<evidence type="ECO:0000256" key="1">
    <source>
        <dbReference type="SAM" id="Phobius"/>
    </source>
</evidence>
<dbReference type="Proteomes" id="UP000177078">
    <property type="component" value="Unassembled WGS sequence"/>
</dbReference>
<comment type="caution">
    <text evidence="2">The sequence shown here is derived from an EMBL/GenBank/DDBJ whole genome shotgun (WGS) entry which is preliminary data.</text>
</comment>
<protein>
    <submittedName>
        <fullName evidence="2">Uncharacterized protein</fullName>
    </submittedName>
</protein>